<comment type="caution">
    <text evidence="1">The sequence shown here is derived from an EMBL/GenBank/DDBJ whole genome shotgun (WGS) entry which is preliminary data.</text>
</comment>
<dbReference type="Proteomes" id="UP001529245">
    <property type="component" value="Unassembled WGS sequence"/>
</dbReference>
<keyword evidence="2" id="KW-1185">Reference proteome</keyword>
<name>A0ABT6Y187_ALISE</name>
<evidence type="ECO:0000313" key="1">
    <source>
        <dbReference type="EMBL" id="MDI9261114.1"/>
    </source>
</evidence>
<reference evidence="1 2" key="1">
    <citation type="submission" date="2023-04" db="EMBL/GenBank/DDBJ databases">
        <title>A. sendaiensis sub sp. chiapanensis a novel subspecie with specific adaptation in bacterial cell wall isolated from an active volcano.</title>
        <authorList>
            <person name="Alvarez Gutierrez P.E."/>
            <person name="Ortiz Cortes L.Y."/>
        </authorList>
    </citation>
    <scope>NUCLEOTIDE SEQUENCE [LARGE SCALE GENOMIC DNA]</scope>
    <source>
        <strain evidence="1 2">PA2</strain>
    </source>
</reference>
<accession>A0ABT6Y187</accession>
<organism evidence="1 2">
    <name type="scientific">Alicyclobacillus sendaiensis PA2</name>
    <dbReference type="NCBI Taxonomy" id="3029425"/>
    <lineage>
        <taxon>Bacteria</taxon>
        <taxon>Bacillati</taxon>
        <taxon>Bacillota</taxon>
        <taxon>Bacilli</taxon>
        <taxon>Bacillales</taxon>
        <taxon>Alicyclobacillaceae</taxon>
        <taxon>Alicyclobacillus</taxon>
    </lineage>
</organism>
<dbReference type="EMBL" id="JASGCB010000033">
    <property type="protein sequence ID" value="MDI9261114.1"/>
    <property type="molecule type" value="Genomic_DNA"/>
</dbReference>
<protein>
    <submittedName>
        <fullName evidence="1">Uncharacterized protein</fullName>
    </submittedName>
</protein>
<proteinExistence type="predicted"/>
<sequence length="99" mass="11223">MAIRCGDSHARDMQLPERSVRGMKIIEGTVILDWPEEFVTICVKRDQPCGIKSGEVFSIAGYTKTHFYVWWSPSIMDQIYLIPREDCTILSANVEVGEG</sequence>
<gene>
    <name evidence="1" type="ORF">QID03_13195</name>
</gene>
<evidence type="ECO:0000313" key="2">
    <source>
        <dbReference type="Proteomes" id="UP001529245"/>
    </source>
</evidence>